<feature type="chain" id="PRO_5022670264" description="Factor of DNA methylation 1-5/IDN2 domain-containing protein" evidence="4">
    <location>
        <begin position="20"/>
        <end position="717"/>
    </location>
</feature>
<dbReference type="InterPro" id="IPR038588">
    <property type="entry name" value="XS_domain_sf"/>
</dbReference>
<dbReference type="CDD" id="cd12266">
    <property type="entry name" value="RRM_like_XS"/>
    <property type="match status" value="1"/>
</dbReference>
<feature type="signal peptide" evidence="4">
    <location>
        <begin position="1"/>
        <end position="19"/>
    </location>
</feature>
<dbReference type="InterPro" id="IPR045177">
    <property type="entry name" value="FDM1-5/IDN2"/>
</dbReference>
<keyword evidence="1" id="KW-0175">Coiled coil</keyword>
<feature type="region of interest" description="Disordered" evidence="3">
    <location>
        <begin position="424"/>
        <end position="446"/>
    </location>
</feature>
<feature type="domain" description="XS" evidence="5">
    <location>
        <begin position="204"/>
        <end position="315"/>
    </location>
</feature>
<keyword evidence="4" id="KW-0732">Signal</keyword>
<evidence type="ECO:0000313" key="9">
    <source>
        <dbReference type="Proteomes" id="UP000323000"/>
    </source>
</evidence>
<evidence type="ECO:0000313" key="8">
    <source>
        <dbReference type="EMBL" id="TXG74082.1"/>
    </source>
</evidence>
<dbReference type="Pfam" id="PF03469">
    <property type="entry name" value="XH"/>
    <property type="match status" value="1"/>
</dbReference>
<dbReference type="InterPro" id="IPR005379">
    <property type="entry name" value="FDM1-5/IDN2_XH"/>
</dbReference>
<evidence type="ECO:0000259" key="7">
    <source>
        <dbReference type="Pfam" id="PF03470"/>
    </source>
</evidence>
<dbReference type="GO" id="GO:0080188">
    <property type="term" value="P:gene silencing by siRNA-directed DNA methylation"/>
    <property type="evidence" value="ECO:0007669"/>
    <property type="project" value="InterPro"/>
</dbReference>
<feature type="domain" description="Zinc finger-XS" evidence="7">
    <location>
        <begin position="59"/>
        <end position="100"/>
    </location>
</feature>
<dbReference type="EMBL" id="VAHF01000001">
    <property type="protein sequence ID" value="TXG74082.1"/>
    <property type="molecule type" value="Genomic_DNA"/>
</dbReference>
<proteinExistence type="predicted"/>
<dbReference type="Pfam" id="PF03468">
    <property type="entry name" value="XS"/>
    <property type="match status" value="1"/>
</dbReference>
<dbReference type="Gene3D" id="3.30.70.2890">
    <property type="entry name" value="XS domain"/>
    <property type="match status" value="1"/>
</dbReference>
<dbReference type="InterPro" id="IPR005381">
    <property type="entry name" value="Znf-XS_domain"/>
</dbReference>
<name>A0A5C7IZT1_9ROSI</name>
<dbReference type="PANTHER" id="PTHR21596:SF23">
    <property type="entry name" value="FACTOR OF DNA METHYLATION 4"/>
    <property type="match status" value="1"/>
</dbReference>
<organism evidence="8 9">
    <name type="scientific">Acer yangbiense</name>
    <dbReference type="NCBI Taxonomy" id="1000413"/>
    <lineage>
        <taxon>Eukaryota</taxon>
        <taxon>Viridiplantae</taxon>
        <taxon>Streptophyta</taxon>
        <taxon>Embryophyta</taxon>
        <taxon>Tracheophyta</taxon>
        <taxon>Spermatophyta</taxon>
        <taxon>Magnoliopsida</taxon>
        <taxon>eudicotyledons</taxon>
        <taxon>Gunneridae</taxon>
        <taxon>Pentapetalae</taxon>
        <taxon>rosids</taxon>
        <taxon>malvids</taxon>
        <taxon>Sapindales</taxon>
        <taxon>Sapindaceae</taxon>
        <taxon>Hippocastanoideae</taxon>
        <taxon>Acereae</taxon>
        <taxon>Acer</taxon>
    </lineage>
</organism>
<keyword evidence="9" id="KW-1185">Reference proteome</keyword>
<dbReference type="Proteomes" id="UP000323000">
    <property type="component" value="Chromosome 1"/>
</dbReference>
<evidence type="ECO:0000256" key="4">
    <source>
        <dbReference type="SAM" id="SignalP"/>
    </source>
</evidence>
<feature type="domain" description="Factor of DNA methylation 1-5/IDN2" evidence="6">
    <location>
        <begin position="584"/>
        <end position="715"/>
    </location>
</feature>
<evidence type="ECO:0000259" key="6">
    <source>
        <dbReference type="Pfam" id="PF03469"/>
    </source>
</evidence>
<dbReference type="PANTHER" id="PTHR21596">
    <property type="entry name" value="RIBONUCLEASE P SUBUNIT P38"/>
    <property type="match status" value="1"/>
</dbReference>
<reference evidence="9" key="1">
    <citation type="journal article" date="2019" name="Gigascience">
        <title>De novo genome assembly of the endangered Acer yangbiense, a plant species with extremely small populations endemic to Yunnan Province, China.</title>
        <authorList>
            <person name="Yang J."/>
            <person name="Wariss H.M."/>
            <person name="Tao L."/>
            <person name="Zhang R."/>
            <person name="Yun Q."/>
            <person name="Hollingsworth P."/>
            <person name="Dao Z."/>
            <person name="Luo G."/>
            <person name="Guo H."/>
            <person name="Ma Y."/>
            <person name="Sun W."/>
        </authorList>
    </citation>
    <scope>NUCLEOTIDE SEQUENCE [LARGE SCALE GENOMIC DNA]</scope>
    <source>
        <strain evidence="9">cv. Malutang</strain>
    </source>
</reference>
<protein>
    <recommendedName>
        <fullName evidence="10">Factor of DNA methylation 1-5/IDN2 domain-containing protein</fullName>
    </recommendedName>
</protein>
<dbReference type="Pfam" id="PF03470">
    <property type="entry name" value="zf-XS"/>
    <property type="match status" value="1"/>
</dbReference>
<dbReference type="AlphaFoldDB" id="A0A5C7IZT1"/>
<evidence type="ECO:0000256" key="2">
    <source>
        <dbReference type="ARBA" id="ARBA00023158"/>
    </source>
</evidence>
<sequence length="717" mass="84284">MLPITELLITLRIIGFAMPHNPEEADITDSDLEEYEYRQYRKLKKEYLEVKISNSVYRCPFCYGKRKRDYRFKELLEHASGVGRSRSRSRREKAQHLALENYVNRYLVGKDRPKPTSKPTSKSASKSDYREVYDHRNRYLVVKDRPEPATKLTSKPASKSVYREVYDHGNRYLVVKNRREPATKPTSRHASKSDYCEVTDHGKDQLFVFPWVGIVANIKTTKKDGKYVGESGSKLRDEFRNKGFNVLKVQPLWNYEGHSGYAVVEFDKEWAGFKDAIIFEKSFEVDHHGKKDYYAEKNRGNKPYGWVARDDDYNSKSLVGIHLRKIGDLKTVSEKEAEDQRKTTKLVTKLVDTLETKNVHLKEMTKKCFETSTSLDIVMREKDDMVKSFNECITKMQQKDHDYSEKILSEHKRVKSKLEVQEKELKKREKHVQHQQAQNETEKKELHDARRMLDRANLEQNKADEDMLMLAENQRKEKEKLDREIIELQKKLDTKQALELEMERMRGALQVMKHIEEEDMEVKKKIESIQRDLKEKEEEYEALEELSQALIVKDLKINDELQDARKVLISSLREGSSRAIIGVKTMGALDNKPFRSVMNQKFPREEADVKAVELSSLWEDYLRDPSWHPFRIITDNKGNSKEIINAEDEKLKNLKEEYGEEVYDAVTVALNEMNEYNPSGRYTIPELWNLREDRKASLKEGVAHILRIWKGNKRKRN</sequence>
<keyword evidence="2" id="KW-0943">RNA-mediated gene silencing</keyword>
<dbReference type="OrthoDB" id="1892195at2759"/>
<dbReference type="InterPro" id="IPR005380">
    <property type="entry name" value="XS_domain"/>
</dbReference>
<comment type="caution">
    <text evidence="8">The sequence shown here is derived from an EMBL/GenBank/DDBJ whole genome shotgun (WGS) entry which is preliminary data.</text>
</comment>
<accession>A0A5C7IZT1</accession>
<evidence type="ECO:0000256" key="3">
    <source>
        <dbReference type="SAM" id="MobiDB-lite"/>
    </source>
</evidence>
<evidence type="ECO:0000259" key="5">
    <source>
        <dbReference type="Pfam" id="PF03468"/>
    </source>
</evidence>
<evidence type="ECO:0000256" key="1">
    <source>
        <dbReference type="ARBA" id="ARBA00023054"/>
    </source>
</evidence>
<feature type="region of interest" description="Disordered" evidence="3">
    <location>
        <begin position="108"/>
        <end position="129"/>
    </location>
</feature>
<gene>
    <name evidence="8" type="ORF">EZV62_002661</name>
</gene>
<evidence type="ECO:0008006" key="10">
    <source>
        <dbReference type="Google" id="ProtNLM"/>
    </source>
</evidence>